<dbReference type="Proteomes" id="UP000799118">
    <property type="component" value="Unassembled WGS sequence"/>
</dbReference>
<evidence type="ECO:0000313" key="2">
    <source>
        <dbReference type="Proteomes" id="UP000799118"/>
    </source>
</evidence>
<accession>A0A6A4HE30</accession>
<gene>
    <name evidence="1" type="ORF">BT96DRAFT_942392</name>
</gene>
<organism evidence="1 2">
    <name type="scientific">Gymnopus androsaceus JB14</name>
    <dbReference type="NCBI Taxonomy" id="1447944"/>
    <lineage>
        <taxon>Eukaryota</taxon>
        <taxon>Fungi</taxon>
        <taxon>Dikarya</taxon>
        <taxon>Basidiomycota</taxon>
        <taxon>Agaricomycotina</taxon>
        <taxon>Agaricomycetes</taxon>
        <taxon>Agaricomycetidae</taxon>
        <taxon>Agaricales</taxon>
        <taxon>Marasmiineae</taxon>
        <taxon>Omphalotaceae</taxon>
        <taxon>Gymnopus</taxon>
    </lineage>
</organism>
<dbReference type="EMBL" id="ML769530">
    <property type="protein sequence ID" value="KAE9395484.1"/>
    <property type="molecule type" value="Genomic_DNA"/>
</dbReference>
<evidence type="ECO:0000313" key="1">
    <source>
        <dbReference type="EMBL" id="KAE9395484.1"/>
    </source>
</evidence>
<proteinExistence type="predicted"/>
<keyword evidence="2" id="KW-1185">Reference proteome</keyword>
<name>A0A6A4HE30_9AGAR</name>
<protein>
    <submittedName>
        <fullName evidence="1">Uncharacterized protein</fullName>
    </submittedName>
</protein>
<sequence length="168" mass="18609">MTTRPTMEWSSLTMGSRSSTLTMESQSSSSTCSTILKEQKPILAGEYEIISGPDPKGVWRLQGLMPSEPKLPDPLADLTLAFFSLRGQDVALGALKFYNFILRNKDVLFFSKPEARGLRLRTPNLLALQKFFSKIHSSAFANPNDYVPPGVIFFFSAFVCNGKPPIPT</sequence>
<dbReference type="AlphaFoldDB" id="A0A6A4HE30"/>
<reference evidence="1" key="1">
    <citation type="journal article" date="2019" name="Environ. Microbiol.">
        <title>Fungal ecological strategies reflected in gene transcription - a case study of two litter decomposers.</title>
        <authorList>
            <person name="Barbi F."/>
            <person name="Kohler A."/>
            <person name="Barry K."/>
            <person name="Baskaran P."/>
            <person name="Daum C."/>
            <person name="Fauchery L."/>
            <person name="Ihrmark K."/>
            <person name="Kuo A."/>
            <person name="LaButti K."/>
            <person name="Lipzen A."/>
            <person name="Morin E."/>
            <person name="Grigoriev I.V."/>
            <person name="Henrissat B."/>
            <person name="Lindahl B."/>
            <person name="Martin F."/>
        </authorList>
    </citation>
    <scope>NUCLEOTIDE SEQUENCE</scope>
    <source>
        <strain evidence="1">JB14</strain>
    </source>
</reference>